<protein>
    <recommendedName>
        <fullName evidence="5">RxLR effector protein</fullName>
    </recommendedName>
</protein>
<dbReference type="Proteomes" id="UP001165083">
    <property type="component" value="Unassembled WGS sequence"/>
</dbReference>
<dbReference type="InterPro" id="IPR031825">
    <property type="entry name" value="RXLR"/>
</dbReference>
<reference evidence="7" key="1">
    <citation type="submission" date="2023-04" db="EMBL/GenBank/DDBJ databases">
        <title>Phytophthora lilii NBRC 32176.</title>
        <authorList>
            <person name="Ichikawa N."/>
            <person name="Sato H."/>
            <person name="Tonouchi N."/>
        </authorList>
    </citation>
    <scope>NUCLEOTIDE SEQUENCE</scope>
    <source>
        <strain evidence="7">NBRC 32176</strain>
    </source>
</reference>
<comment type="caution">
    <text evidence="7">The sequence shown here is derived from an EMBL/GenBank/DDBJ whole genome shotgun (WGS) entry which is preliminary data.</text>
</comment>
<keyword evidence="3 5" id="KW-0964">Secreted</keyword>
<feature type="chain" id="PRO_5040756802" description="RxLR effector protein" evidence="5">
    <location>
        <begin position="20"/>
        <end position="154"/>
    </location>
</feature>
<dbReference type="OrthoDB" id="122158at2759"/>
<gene>
    <name evidence="7" type="ORF">Plil01_000764900</name>
</gene>
<comment type="domain">
    <text evidence="5">The RxLR-dEER motif acts to carry the protein into the host cell cytoplasm through binding to cell surface phosphatidylinositol-3-phosphate.</text>
</comment>
<evidence type="ECO:0000256" key="6">
    <source>
        <dbReference type="SAM" id="MobiDB-lite"/>
    </source>
</evidence>
<feature type="compositionally biased region" description="Basic and acidic residues" evidence="6">
    <location>
        <begin position="34"/>
        <end position="43"/>
    </location>
</feature>
<evidence type="ECO:0000256" key="5">
    <source>
        <dbReference type="RuleBase" id="RU367124"/>
    </source>
</evidence>
<sequence>MRVSLALLLVVIILTGSESASMKTSMNPTYTAKSDSDSVDQRNLRSHSTYHPNTIVDEGDRKNEDRDILGVKKFLRALSKSKVQREQKADEKLMLKLQKLQEQGTSYEDLYKAKVDHFDMWRALKLHMGPEDPRLRKWWNGYSDYWVHMKNKKS</sequence>
<feature type="signal peptide" evidence="5">
    <location>
        <begin position="1"/>
        <end position="19"/>
    </location>
</feature>
<dbReference type="AlphaFoldDB" id="A0A9W6TU43"/>
<feature type="compositionally biased region" description="Polar residues" evidence="6">
    <location>
        <begin position="22"/>
        <end position="33"/>
    </location>
</feature>
<keyword evidence="4 5" id="KW-0732">Signal</keyword>
<evidence type="ECO:0000313" key="8">
    <source>
        <dbReference type="Proteomes" id="UP001165083"/>
    </source>
</evidence>
<evidence type="ECO:0000256" key="2">
    <source>
        <dbReference type="ARBA" id="ARBA00010400"/>
    </source>
</evidence>
<comment type="similarity">
    <text evidence="2 5">Belongs to the RxLR effector family.</text>
</comment>
<evidence type="ECO:0000256" key="1">
    <source>
        <dbReference type="ARBA" id="ARBA00004613"/>
    </source>
</evidence>
<name>A0A9W6TU43_9STRA</name>
<accession>A0A9W6TU43</accession>
<comment type="subcellular location">
    <subcellularLocation>
        <location evidence="1 5">Secreted</location>
    </subcellularLocation>
</comment>
<dbReference type="EMBL" id="BSXW01000357">
    <property type="protein sequence ID" value="GMF19885.1"/>
    <property type="molecule type" value="Genomic_DNA"/>
</dbReference>
<organism evidence="7 8">
    <name type="scientific">Phytophthora lilii</name>
    <dbReference type="NCBI Taxonomy" id="2077276"/>
    <lineage>
        <taxon>Eukaryota</taxon>
        <taxon>Sar</taxon>
        <taxon>Stramenopiles</taxon>
        <taxon>Oomycota</taxon>
        <taxon>Peronosporomycetes</taxon>
        <taxon>Peronosporales</taxon>
        <taxon>Peronosporaceae</taxon>
        <taxon>Phytophthora</taxon>
    </lineage>
</organism>
<keyword evidence="8" id="KW-1185">Reference proteome</keyword>
<comment type="function">
    <text evidence="5">Effector that suppresses plant defense responses during pathogen infection.</text>
</comment>
<dbReference type="Pfam" id="PF16810">
    <property type="entry name" value="RXLR"/>
    <property type="match status" value="1"/>
</dbReference>
<proteinExistence type="inferred from homology"/>
<evidence type="ECO:0000256" key="3">
    <source>
        <dbReference type="ARBA" id="ARBA00022525"/>
    </source>
</evidence>
<evidence type="ECO:0000313" key="7">
    <source>
        <dbReference type="EMBL" id="GMF19885.1"/>
    </source>
</evidence>
<feature type="region of interest" description="Disordered" evidence="6">
    <location>
        <begin position="22"/>
        <end position="62"/>
    </location>
</feature>
<evidence type="ECO:0000256" key="4">
    <source>
        <dbReference type="ARBA" id="ARBA00022729"/>
    </source>
</evidence>